<dbReference type="AlphaFoldDB" id="A0A1G6I4P8"/>
<sequence>MKKWALLIGIIMLLMGCKKEGFDINNPNAETFVQQLKNGTYNEYEHDEKGERLWLQMPRFRQEHIGALIALSKDTTHIQKFPTNPLSSHSPLPEGRNYFILGECLLWIVDGIRGASPLDAYLIDISKEVNERRSGITTAEILMISDRYR</sequence>
<name>A0A1G6I4P8_NIADE</name>
<organism evidence="1 2">
    <name type="scientific">Niabella drilacis (strain DSM 25811 / CCM 8410 / CCUG 62505 / LMG 26954 / E90)</name>
    <dbReference type="NCBI Taxonomy" id="1285928"/>
    <lineage>
        <taxon>Bacteria</taxon>
        <taxon>Pseudomonadati</taxon>
        <taxon>Bacteroidota</taxon>
        <taxon>Chitinophagia</taxon>
        <taxon>Chitinophagales</taxon>
        <taxon>Chitinophagaceae</taxon>
        <taxon>Niabella</taxon>
    </lineage>
</organism>
<accession>A0A1G6I4P8</accession>
<evidence type="ECO:0000313" key="2">
    <source>
        <dbReference type="Proteomes" id="UP000198757"/>
    </source>
</evidence>
<protein>
    <submittedName>
        <fullName evidence="1">Uncharacterized protein</fullName>
    </submittedName>
</protein>
<gene>
    <name evidence="1" type="ORF">SAMN04487894_10170</name>
</gene>
<reference evidence="2" key="1">
    <citation type="submission" date="2016-10" db="EMBL/GenBank/DDBJ databases">
        <authorList>
            <person name="Varghese N."/>
            <person name="Submissions S."/>
        </authorList>
    </citation>
    <scope>NUCLEOTIDE SEQUENCE [LARGE SCALE GENOMIC DNA]</scope>
    <source>
        <strain evidence="2">DSM 25811 / CCM 8410 / LMG 26954 / E90</strain>
    </source>
</reference>
<keyword evidence="2" id="KW-1185">Reference proteome</keyword>
<dbReference type="Proteomes" id="UP000198757">
    <property type="component" value="Unassembled WGS sequence"/>
</dbReference>
<dbReference type="InterPro" id="IPR032546">
    <property type="entry name" value="DUF4943"/>
</dbReference>
<dbReference type="PROSITE" id="PS51257">
    <property type="entry name" value="PROKAR_LIPOPROTEIN"/>
    <property type="match status" value="1"/>
</dbReference>
<dbReference type="EMBL" id="FMZO01000001">
    <property type="protein sequence ID" value="SDC00706.1"/>
    <property type="molecule type" value="Genomic_DNA"/>
</dbReference>
<evidence type="ECO:0000313" key="1">
    <source>
        <dbReference type="EMBL" id="SDC00706.1"/>
    </source>
</evidence>
<dbReference type="Pfam" id="PF16301">
    <property type="entry name" value="DUF4943"/>
    <property type="match status" value="1"/>
</dbReference>
<dbReference type="OrthoDB" id="680836at2"/>
<proteinExistence type="predicted"/>